<dbReference type="CDD" id="cd07185">
    <property type="entry name" value="OmpA_C-like"/>
    <property type="match status" value="1"/>
</dbReference>
<evidence type="ECO:0000313" key="14">
    <source>
        <dbReference type="EMBL" id="WDE07609.1"/>
    </source>
</evidence>
<dbReference type="PROSITE" id="PS51123">
    <property type="entry name" value="OMPA_2"/>
    <property type="match status" value="1"/>
</dbReference>
<evidence type="ECO:0000313" key="15">
    <source>
        <dbReference type="Proteomes" id="UP000032352"/>
    </source>
</evidence>
<organism evidence="14 15">
    <name type="scientific">Thalassomonas viridans</name>
    <dbReference type="NCBI Taxonomy" id="137584"/>
    <lineage>
        <taxon>Bacteria</taxon>
        <taxon>Pseudomonadati</taxon>
        <taxon>Pseudomonadota</taxon>
        <taxon>Gammaproteobacteria</taxon>
        <taxon>Alteromonadales</taxon>
        <taxon>Colwelliaceae</taxon>
        <taxon>Thalassomonas</taxon>
    </lineage>
</organism>
<keyword evidence="15" id="KW-1185">Reference proteome</keyword>
<dbReference type="GO" id="GO:0009279">
    <property type="term" value="C:cell outer membrane"/>
    <property type="evidence" value="ECO:0007669"/>
    <property type="project" value="UniProtKB-SubCell"/>
</dbReference>
<keyword evidence="6" id="KW-0406">Ion transport</keyword>
<evidence type="ECO:0000256" key="9">
    <source>
        <dbReference type="ARBA" id="ARBA00023237"/>
    </source>
</evidence>
<evidence type="ECO:0000259" key="13">
    <source>
        <dbReference type="PROSITE" id="PS51123"/>
    </source>
</evidence>
<accession>A0AAE9Z7U5</accession>
<evidence type="ECO:0000256" key="5">
    <source>
        <dbReference type="ARBA" id="ARBA00022729"/>
    </source>
</evidence>
<dbReference type="InterPro" id="IPR036737">
    <property type="entry name" value="OmpA-like_sf"/>
</dbReference>
<keyword evidence="5 12" id="KW-0732">Signal</keyword>
<evidence type="ECO:0000256" key="10">
    <source>
        <dbReference type="PROSITE-ProRule" id="PRU00473"/>
    </source>
</evidence>
<comment type="subcellular location">
    <subcellularLocation>
        <location evidence="1">Cell outer membrane</location>
        <topology evidence="1">Multi-pass membrane protein</topology>
    </subcellularLocation>
</comment>
<dbReference type="GO" id="GO:0006811">
    <property type="term" value="P:monoatomic ion transport"/>
    <property type="evidence" value="ECO:0007669"/>
    <property type="project" value="UniProtKB-KW"/>
</dbReference>
<protein>
    <submittedName>
        <fullName evidence="14">OmpA family protein</fullName>
    </submittedName>
</protein>
<dbReference type="PANTHER" id="PTHR30329:SF21">
    <property type="entry name" value="LIPOPROTEIN YIAD-RELATED"/>
    <property type="match status" value="1"/>
</dbReference>
<feature type="chain" id="PRO_5042266633" evidence="12">
    <location>
        <begin position="35"/>
        <end position="411"/>
    </location>
</feature>
<evidence type="ECO:0000256" key="7">
    <source>
        <dbReference type="ARBA" id="ARBA00023114"/>
    </source>
</evidence>
<reference evidence="14 15" key="2">
    <citation type="journal article" date="2022" name="Mar. Drugs">
        <title>Bioassay-Guided Fractionation Leads to the Detection of Cholic Acid Generated by the Rare Thalassomonas sp.</title>
        <authorList>
            <person name="Pheiffer F."/>
            <person name="Schneider Y.K."/>
            <person name="Hansen E.H."/>
            <person name="Andersen J.H."/>
            <person name="Isaksson J."/>
            <person name="Busche T."/>
            <person name="R C."/>
            <person name="Kalinowski J."/>
            <person name="Zyl L.V."/>
            <person name="Trindade M."/>
        </authorList>
    </citation>
    <scope>NUCLEOTIDE SEQUENCE [LARGE SCALE GENOMIC DNA]</scope>
    <source>
        <strain evidence="14 15">XOM25</strain>
    </source>
</reference>
<dbReference type="GO" id="GO:0046930">
    <property type="term" value="C:pore complex"/>
    <property type="evidence" value="ECO:0007669"/>
    <property type="project" value="UniProtKB-KW"/>
</dbReference>
<dbReference type="EMBL" id="CP059733">
    <property type="protein sequence ID" value="WDE07609.1"/>
    <property type="molecule type" value="Genomic_DNA"/>
</dbReference>
<dbReference type="Pfam" id="PF00691">
    <property type="entry name" value="OmpA"/>
    <property type="match status" value="1"/>
</dbReference>
<dbReference type="PANTHER" id="PTHR30329">
    <property type="entry name" value="STATOR ELEMENT OF FLAGELLAR MOTOR COMPLEX"/>
    <property type="match status" value="1"/>
</dbReference>
<dbReference type="InterPro" id="IPR011250">
    <property type="entry name" value="OMP/PagP_B-barrel"/>
</dbReference>
<keyword evidence="4" id="KW-0812">Transmembrane</keyword>
<evidence type="ECO:0000256" key="1">
    <source>
        <dbReference type="ARBA" id="ARBA00004571"/>
    </source>
</evidence>
<dbReference type="Pfam" id="PF02412">
    <property type="entry name" value="TSP_3"/>
    <property type="match status" value="3"/>
</dbReference>
<keyword evidence="9" id="KW-0998">Cell outer membrane</keyword>
<dbReference type="AlphaFoldDB" id="A0AAE9Z7U5"/>
<feature type="region of interest" description="Disordered" evidence="11">
    <location>
        <begin position="196"/>
        <end position="237"/>
    </location>
</feature>
<dbReference type="GO" id="GO:0007155">
    <property type="term" value="P:cell adhesion"/>
    <property type="evidence" value="ECO:0007669"/>
    <property type="project" value="InterPro"/>
</dbReference>
<dbReference type="SUPFAM" id="SSF56925">
    <property type="entry name" value="OMPA-like"/>
    <property type="match status" value="1"/>
</dbReference>
<dbReference type="InterPro" id="IPR003367">
    <property type="entry name" value="Thrombospondin_3-like_rpt"/>
</dbReference>
<feature type="region of interest" description="Disordered" evidence="11">
    <location>
        <begin position="375"/>
        <end position="411"/>
    </location>
</feature>
<feature type="signal peptide" evidence="12">
    <location>
        <begin position="1"/>
        <end position="34"/>
    </location>
</feature>
<keyword evidence="2" id="KW-0813">Transport</keyword>
<dbReference type="GO" id="GO:0015288">
    <property type="term" value="F:porin activity"/>
    <property type="evidence" value="ECO:0007669"/>
    <property type="project" value="UniProtKB-KW"/>
</dbReference>
<proteinExistence type="predicted"/>
<evidence type="ECO:0000256" key="8">
    <source>
        <dbReference type="ARBA" id="ARBA00023136"/>
    </source>
</evidence>
<dbReference type="RefSeq" id="WP_084724152.1">
    <property type="nucleotide sequence ID" value="NZ_CP059733.1"/>
</dbReference>
<dbReference type="InterPro" id="IPR006664">
    <property type="entry name" value="OMP_bac"/>
</dbReference>
<dbReference type="GO" id="GO:0005509">
    <property type="term" value="F:calcium ion binding"/>
    <property type="evidence" value="ECO:0007669"/>
    <property type="project" value="InterPro"/>
</dbReference>
<feature type="compositionally biased region" description="Polar residues" evidence="11">
    <location>
        <begin position="402"/>
        <end position="411"/>
    </location>
</feature>
<gene>
    <name evidence="14" type="ORF">SG34_012380</name>
</gene>
<name>A0AAE9Z7U5_9GAMM</name>
<dbReference type="InterPro" id="IPR006665">
    <property type="entry name" value="OmpA-like"/>
</dbReference>
<evidence type="ECO:0000256" key="2">
    <source>
        <dbReference type="ARBA" id="ARBA00022448"/>
    </source>
</evidence>
<evidence type="ECO:0000256" key="12">
    <source>
        <dbReference type="SAM" id="SignalP"/>
    </source>
</evidence>
<keyword evidence="3" id="KW-1134">Transmembrane beta strand</keyword>
<evidence type="ECO:0000256" key="11">
    <source>
        <dbReference type="SAM" id="MobiDB-lite"/>
    </source>
</evidence>
<feature type="domain" description="OmpA-like" evidence="13">
    <location>
        <begin position="288"/>
        <end position="406"/>
    </location>
</feature>
<dbReference type="InterPro" id="IPR050330">
    <property type="entry name" value="Bact_OuterMem_StrucFunc"/>
</dbReference>
<dbReference type="SUPFAM" id="SSF103647">
    <property type="entry name" value="TSP type-3 repeat"/>
    <property type="match status" value="1"/>
</dbReference>
<keyword evidence="7" id="KW-0626">Porin</keyword>
<evidence type="ECO:0000256" key="6">
    <source>
        <dbReference type="ARBA" id="ARBA00023065"/>
    </source>
</evidence>
<evidence type="ECO:0000256" key="3">
    <source>
        <dbReference type="ARBA" id="ARBA00022452"/>
    </source>
</evidence>
<dbReference type="PRINTS" id="PR01021">
    <property type="entry name" value="OMPADOMAIN"/>
</dbReference>
<sequence>MRNLTRKTCSYMLRSSLTVFGSLSLLLSAPSSLAETPDAKTLVGNAYFGVDTLYMSTDNDRKVNNPNNTSIDHGYGAGFNFGYRISPTFELRGYWNNLNLEVENNGKSPDGRMFGIDGLIFPDAKNVYFITGINMMDLQARDVAVNVGAGYRHYFQDNFALQAETKAYYTPEEDHADYSLGLGLVYFFDTNKPQISKPADSDRDGVPDSRDLCPATPAGTKVNSSGCPDSDNDGVSDNKDLCPNSPAMAKVNSQGCGDNDGDGVANNLDNCPTTPRGEKVNSKGCPLYQDETVTIELLVQFDNNKSEVKSRYLSEIEKVARFMEQYPDTRVELAGHTSALGDEQYNQKLSEKRARAVASILTQKFSIDPKRVTAKGYGESRLKNPGNSRAAHAENRRMEAVISTQVKRQKK</sequence>
<evidence type="ECO:0000256" key="4">
    <source>
        <dbReference type="ARBA" id="ARBA00022692"/>
    </source>
</evidence>
<dbReference type="KEGG" id="tvd:SG34_012380"/>
<dbReference type="Gene3D" id="3.30.1330.60">
    <property type="entry name" value="OmpA-like domain"/>
    <property type="match status" value="1"/>
</dbReference>
<dbReference type="Gene3D" id="2.40.160.20">
    <property type="match status" value="1"/>
</dbReference>
<dbReference type="Proteomes" id="UP000032352">
    <property type="component" value="Chromosome"/>
</dbReference>
<reference evidence="14 15" key="1">
    <citation type="journal article" date="2015" name="Genome Announc.">
        <title>Draft Genome Sequences of Marine Isolates of Thalassomonas viridans and Thalassomonas actiniarum.</title>
        <authorList>
            <person name="Olonade I."/>
            <person name="van Zyl L.J."/>
            <person name="Trindade M."/>
        </authorList>
    </citation>
    <scope>NUCLEOTIDE SEQUENCE [LARGE SCALE GENOMIC DNA]</scope>
    <source>
        <strain evidence="14 15">XOM25</strain>
    </source>
</reference>
<feature type="compositionally biased region" description="Basic and acidic residues" evidence="11">
    <location>
        <begin position="199"/>
        <end position="211"/>
    </location>
</feature>
<dbReference type="InterPro" id="IPR028974">
    <property type="entry name" value="TSP_type-3_rpt"/>
</dbReference>
<keyword evidence="8 10" id="KW-0472">Membrane</keyword>
<dbReference type="SUPFAM" id="SSF103088">
    <property type="entry name" value="OmpA-like"/>
    <property type="match status" value="1"/>
</dbReference>